<protein>
    <submittedName>
        <fullName evidence="1">Uncharacterized protein</fullName>
    </submittedName>
</protein>
<organism evidence="1">
    <name type="scientific">marine sediment metagenome</name>
    <dbReference type="NCBI Taxonomy" id="412755"/>
    <lineage>
        <taxon>unclassified sequences</taxon>
        <taxon>metagenomes</taxon>
        <taxon>ecological metagenomes</taxon>
    </lineage>
</organism>
<evidence type="ECO:0000313" key="1">
    <source>
        <dbReference type="EMBL" id="GAG70994.1"/>
    </source>
</evidence>
<proteinExistence type="predicted"/>
<comment type="caution">
    <text evidence="1">The sequence shown here is derived from an EMBL/GenBank/DDBJ whole genome shotgun (WGS) entry which is preliminary data.</text>
</comment>
<gene>
    <name evidence="1" type="ORF">S01H4_11155</name>
</gene>
<dbReference type="EMBL" id="BART01004451">
    <property type="protein sequence ID" value="GAG70994.1"/>
    <property type="molecule type" value="Genomic_DNA"/>
</dbReference>
<feature type="non-terminal residue" evidence="1">
    <location>
        <position position="1"/>
    </location>
</feature>
<sequence>LLLNSIDKISTGYQTSALGEILDTLRFCNEYNFLERDISNLEKYSLRNLKKDTLFLANLNDLFGKVSNSFILYVYKVMPQELYEFFIKSPISFIPDRDGLMHYIKNIFFNQYSIYGLSVRNISPIDNFIKVFKENYPFNESQFKKHEEELTNKVKELLEFEVLYRYRTFYYDTEEEHENQEIKKHLVSPNNIIKNLNKVLKKNNYKFYNLSMVLHGGLGPQGLGFTYSTPKGEVIEICSDTRQNKAIIIKFKKFLKTQFIENWEKK</sequence>
<dbReference type="AlphaFoldDB" id="X0ZNM7"/>
<name>X0ZNM7_9ZZZZ</name>
<accession>X0ZNM7</accession>
<reference evidence="1" key="1">
    <citation type="journal article" date="2014" name="Front. Microbiol.">
        <title>High frequency of phylogenetically diverse reductive dehalogenase-homologous genes in deep subseafloor sedimentary metagenomes.</title>
        <authorList>
            <person name="Kawai M."/>
            <person name="Futagami T."/>
            <person name="Toyoda A."/>
            <person name="Takaki Y."/>
            <person name="Nishi S."/>
            <person name="Hori S."/>
            <person name="Arai W."/>
            <person name="Tsubouchi T."/>
            <person name="Morono Y."/>
            <person name="Uchiyama I."/>
            <person name="Ito T."/>
            <person name="Fujiyama A."/>
            <person name="Inagaki F."/>
            <person name="Takami H."/>
        </authorList>
    </citation>
    <scope>NUCLEOTIDE SEQUENCE</scope>
    <source>
        <strain evidence="1">Expedition CK06-06</strain>
    </source>
</reference>